<comment type="caution">
    <text evidence="3">The sequence shown here is derived from an EMBL/GenBank/DDBJ whole genome shotgun (WGS) entry which is preliminary data.</text>
</comment>
<dbReference type="Pfam" id="PF00092">
    <property type="entry name" value="VWA"/>
    <property type="match status" value="1"/>
</dbReference>
<name>A0A4R3JGU8_9PROT</name>
<feature type="compositionally biased region" description="Basic and acidic residues" evidence="1">
    <location>
        <begin position="268"/>
        <end position="277"/>
    </location>
</feature>
<dbReference type="EMBL" id="SLZW01000001">
    <property type="protein sequence ID" value="TCS64715.1"/>
    <property type="molecule type" value="Genomic_DNA"/>
</dbReference>
<dbReference type="CDD" id="cd01454">
    <property type="entry name" value="vWA_norD_type"/>
    <property type="match status" value="1"/>
</dbReference>
<accession>A0A4R3JGU8</accession>
<proteinExistence type="predicted"/>
<protein>
    <submittedName>
        <fullName evidence="3">Nitric oxide reductase NorD protein</fullName>
    </submittedName>
</protein>
<evidence type="ECO:0000256" key="1">
    <source>
        <dbReference type="SAM" id="MobiDB-lite"/>
    </source>
</evidence>
<evidence type="ECO:0000313" key="3">
    <source>
        <dbReference type="EMBL" id="TCS64715.1"/>
    </source>
</evidence>
<dbReference type="SUPFAM" id="SSF53300">
    <property type="entry name" value="vWA-like"/>
    <property type="match status" value="1"/>
</dbReference>
<sequence length="640" mass="71995">MGLSTIMQLLEVEEQAGRYWHRLVGDVASYPKYSDCAVRLEDIRVQLGVFFRALGGAPGVALTAGSQHTSTHRLTFLQRLGAAAERMEQARFDGETLMLPIEIDLFPTAALNRDAYFWLTAFFTATSVAAGDVPETGVPDTPLHRDIRRLRRAHDATRTVLGEIPGLRARYRRLCDGVLAARPQRNLPPVEAAVEATVAYMLDAGDPTALLDRLAQETAPRGYRPFLPVPLWGIPSSRREQSRAQSRDDPAAGGEGEGDARRHKAQRKTQDQAQRDDPMILNNMEKILSLAEMVNVNRAIDDDDPDQAKKAADDLDELTLSEHKRRAASKIKLDLDLPPDAIDTTRLKAAVTYPEWDYRSARLMADHCRVITATAEENDDLWKPDGETRRRIRRIARQFEALRPRRETCYRQNDGDELDMDALVRARCDLAARGEGSDRIYTNVRQTTRDLAVAILVDVSLSTDSWVENRRVLDIEKEALSIFAAGLNASRDDNAMYTFTSRRRDYVRISELKGFDEPFGPRVGRRIAGLKPGYYTRMGAAIRHVAKQLEKRENRHRLLLVLTDGKPNDIDHYEGRYGLEDTRMAIREARRAGNAVFGVTIDHKARAYFPFLFGSGSYHIVGHAAKIAQALPKIYAQLVN</sequence>
<dbReference type="PANTHER" id="PTHR41248:SF1">
    <property type="entry name" value="NORD PROTEIN"/>
    <property type="match status" value="1"/>
</dbReference>
<dbReference type="Gene3D" id="3.40.50.410">
    <property type="entry name" value="von Willebrand factor, type A domain"/>
    <property type="match status" value="1"/>
</dbReference>
<dbReference type="RefSeq" id="WP_243644651.1">
    <property type="nucleotide sequence ID" value="NZ_CP119676.1"/>
</dbReference>
<gene>
    <name evidence="3" type="ORF">EDD55_10141</name>
</gene>
<dbReference type="InterPro" id="IPR051928">
    <property type="entry name" value="NorD/CobT"/>
</dbReference>
<evidence type="ECO:0000259" key="2">
    <source>
        <dbReference type="PROSITE" id="PS50234"/>
    </source>
</evidence>
<organism evidence="3 4">
    <name type="scientific">Varunaivibrio sulfuroxidans</name>
    <dbReference type="NCBI Taxonomy" id="1773489"/>
    <lineage>
        <taxon>Bacteria</taxon>
        <taxon>Pseudomonadati</taxon>
        <taxon>Pseudomonadota</taxon>
        <taxon>Alphaproteobacteria</taxon>
        <taxon>Rhodospirillales</taxon>
        <taxon>Magnetovibrionaceae</taxon>
        <taxon>Varunaivibrio</taxon>
    </lineage>
</organism>
<dbReference type="PROSITE" id="PS50234">
    <property type="entry name" value="VWFA"/>
    <property type="match status" value="1"/>
</dbReference>
<reference evidence="3 4" key="1">
    <citation type="submission" date="2019-03" db="EMBL/GenBank/DDBJ databases">
        <title>Genomic Encyclopedia of Type Strains, Phase IV (KMG-IV): sequencing the most valuable type-strain genomes for metagenomic binning, comparative biology and taxonomic classification.</title>
        <authorList>
            <person name="Goeker M."/>
        </authorList>
    </citation>
    <scope>NUCLEOTIDE SEQUENCE [LARGE SCALE GENOMIC DNA]</scope>
    <source>
        <strain evidence="3 4">DSM 101688</strain>
    </source>
</reference>
<dbReference type="SMART" id="SM00327">
    <property type="entry name" value="VWA"/>
    <property type="match status" value="1"/>
</dbReference>
<keyword evidence="4" id="KW-1185">Reference proteome</keyword>
<dbReference type="InterPro" id="IPR036465">
    <property type="entry name" value="vWFA_dom_sf"/>
</dbReference>
<feature type="compositionally biased region" description="Basic and acidic residues" evidence="1">
    <location>
        <begin position="237"/>
        <end position="250"/>
    </location>
</feature>
<evidence type="ECO:0000313" key="4">
    <source>
        <dbReference type="Proteomes" id="UP000295304"/>
    </source>
</evidence>
<dbReference type="InterPro" id="IPR002035">
    <property type="entry name" value="VWF_A"/>
</dbReference>
<feature type="region of interest" description="Disordered" evidence="1">
    <location>
        <begin position="230"/>
        <end position="277"/>
    </location>
</feature>
<dbReference type="Proteomes" id="UP000295304">
    <property type="component" value="Unassembled WGS sequence"/>
</dbReference>
<dbReference type="PANTHER" id="PTHR41248">
    <property type="entry name" value="NORD PROTEIN"/>
    <property type="match status" value="1"/>
</dbReference>
<feature type="domain" description="VWFA" evidence="2">
    <location>
        <begin position="452"/>
        <end position="601"/>
    </location>
</feature>
<dbReference type="AlphaFoldDB" id="A0A4R3JGU8"/>